<proteinExistence type="predicted"/>
<reference evidence="2" key="1">
    <citation type="submission" date="2021-05" db="EMBL/GenBank/DDBJ databases">
        <authorList>
            <person name="Stam R."/>
        </authorList>
    </citation>
    <scope>NUCLEOTIDE SEQUENCE</scope>
    <source>
        <strain evidence="2">CS162</strain>
    </source>
</reference>
<accession>A0A8J2I4J0</accession>
<feature type="compositionally biased region" description="Polar residues" evidence="1">
    <location>
        <begin position="34"/>
        <end position="52"/>
    </location>
</feature>
<evidence type="ECO:0000256" key="1">
    <source>
        <dbReference type="SAM" id="MobiDB-lite"/>
    </source>
</evidence>
<evidence type="ECO:0000313" key="2">
    <source>
        <dbReference type="EMBL" id="CAG5174273.1"/>
    </source>
</evidence>
<dbReference type="OrthoDB" id="3695422at2759"/>
<evidence type="ECO:0000313" key="3">
    <source>
        <dbReference type="Proteomes" id="UP000676310"/>
    </source>
</evidence>
<comment type="caution">
    <text evidence="2">The sequence shown here is derived from an EMBL/GenBank/DDBJ whole genome shotgun (WGS) entry which is preliminary data.</text>
</comment>
<dbReference type="Proteomes" id="UP000676310">
    <property type="component" value="Unassembled WGS sequence"/>
</dbReference>
<sequence>MVNRLRLAQPYILCSYDREFAGPTTLKECPTPRGSPSNQKCLTEHSTLSASPLRQVDSAEYPTPRESPSSQNQPVEHTPLRETPTRAFSSYGSYFVKPEKQVRYPSPRQYVEVRSIIEPYWHVFNFVLEYEPRSCVHHYVTPPTAPGEPFIITEIEIRSPHGEYTQAYGPSVHAPWISTAQQTASNKFNHCDFSIHLFLCYLEPLLSRVGATVIWLAVQAKPHWVIHWEGERPYPLVRHSVFSITTRSGDEYIADFTIEQFGFASEYWLMRKRDYEERFTTGNTRRQPSAREVEEARRGDINDWDEKAWVVREACHRMHGYRWKSSDRIMMIQWLEVLVKDACWYMWHDQEAYQWFQ</sequence>
<dbReference type="AlphaFoldDB" id="A0A8J2I4J0"/>
<protein>
    <submittedName>
        <fullName evidence="2">Uncharacterized protein</fullName>
    </submittedName>
</protein>
<keyword evidence="3" id="KW-1185">Reference proteome</keyword>
<name>A0A8J2I4J0_9PLEO</name>
<feature type="region of interest" description="Disordered" evidence="1">
    <location>
        <begin position="24"/>
        <end position="83"/>
    </location>
</feature>
<organism evidence="2 3">
    <name type="scientific">Alternaria atra</name>
    <dbReference type="NCBI Taxonomy" id="119953"/>
    <lineage>
        <taxon>Eukaryota</taxon>
        <taxon>Fungi</taxon>
        <taxon>Dikarya</taxon>
        <taxon>Ascomycota</taxon>
        <taxon>Pezizomycotina</taxon>
        <taxon>Dothideomycetes</taxon>
        <taxon>Pleosporomycetidae</taxon>
        <taxon>Pleosporales</taxon>
        <taxon>Pleosporineae</taxon>
        <taxon>Pleosporaceae</taxon>
        <taxon>Alternaria</taxon>
        <taxon>Alternaria sect. Ulocladioides</taxon>
    </lineage>
</organism>
<dbReference type="EMBL" id="CAJRGZ010000022">
    <property type="protein sequence ID" value="CAG5174273.1"/>
    <property type="molecule type" value="Genomic_DNA"/>
</dbReference>
<gene>
    <name evidence="2" type="ORF">ALTATR162_LOCUS7755</name>
</gene>
<feature type="compositionally biased region" description="Polar residues" evidence="1">
    <location>
        <begin position="66"/>
        <end position="75"/>
    </location>
</feature>
<dbReference type="GeneID" id="67019790"/>
<dbReference type="RefSeq" id="XP_043171319.1">
    <property type="nucleotide sequence ID" value="XM_043315384.1"/>
</dbReference>